<feature type="compositionally biased region" description="Polar residues" evidence="1">
    <location>
        <begin position="189"/>
        <end position="210"/>
    </location>
</feature>
<feature type="region of interest" description="Disordered" evidence="1">
    <location>
        <begin position="144"/>
        <end position="262"/>
    </location>
</feature>
<gene>
    <name evidence="2" type="ORF">N7472_008159</name>
</gene>
<organism evidence="2 3">
    <name type="scientific">Penicillium cf. griseofulvum</name>
    <dbReference type="NCBI Taxonomy" id="2972120"/>
    <lineage>
        <taxon>Eukaryota</taxon>
        <taxon>Fungi</taxon>
        <taxon>Dikarya</taxon>
        <taxon>Ascomycota</taxon>
        <taxon>Pezizomycotina</taxon>
        <taxon>Eurotiomycetes</taxon>
        <taxon>Eurotiomycetidae</taxon>
        <taxon>Eurotiales</taxon>
        <taxon>Aspergillaceae</taxon>
        <taxon>Penicillium</taxon>
    </lineage>
</organism>
<reference evidence="2" key="1">
    <citation type="submission" date="2022-11" db="EMBL/GenBank/DDBJ databases">
        <authorList>
            <person name="Petersen C."/>
        </authorList>
    </citation>
    <scope>NUCLEOTIDE SEQUENCE</scope>
    <source>
        <strain evidence="2">IBT 16849</strain>
    </source>
</reference>
<accession>A0A9W9M4Q5</accession>
<dbReference type="EMBL" id="JAPQKP010000005">
    <property type="protein sequence ID" value="KAJ5189145.1"/>
    <property type="molecule type" value="Genomic_DNA"/>
</dbReference>
<comment type="caution">
    <text evidence="2">The sequence shown here is derived from an EMBL/GenBank/DDBJ whole genome shotgun (WGS) entry which is preliminary data.</text>
</comment>
<proteinExistence type="predicted"/>
<dbReference type="Proteomes" id="UP001150879">
    <property type="component" value="Unassembled WGS sequence"/>
</dbReference>
<name>A0A9W9M4Q5_9EURO</name>
<evidence type="ECO:0000256" key="1">
    <source>
        <dbReference type="SAM" id="MobiDB-lite"/>
    </source>
</evidence>
<feature type="compositionally biased region" description="Polar residues" evidence="1">
    <location>
        <begin position="339"/>
        <end position="353"/>
    </location>
</feature>
<sequence length="479" mass="53064">MADESPSLQNLFDELGFPPSEHQFLLRLFSSSDPFAGLPGADLEATHSRDQSGQLSSTSIARRLASTSLWQVIILLSGVDFTLTCRPRSERANQLRPPPHHRPSGFREGLERRDLVHYEEEWTSIIATDPESLFSELRQQLASDNEHPCLESPELPEHSKASENVASPRTVGPPSPSVYDSETGEPPNSVVSLNETRGTQDNCGTSQDPRTLNEPGSFEQLIQSFPRPPGRNQTVWDQSCPRVSSDSQRALQKDSTQANTSTVASSQIKSVTILPRISRFSEEFSDSNPIREQDSSSICAKANTSALDTSGLGNLSTGSSGISLPPSIEISTVVNARDVSSQVPPRSPGTSFRGSHPPIDYRRGQQVKPEISHQTQERGSQYIIFPEYPSQVRPISEVIRRQRTFNSIFEGCPASIASSPRYYQKTPLRISSRPSRFSFSSGKKSTQKCKRVLKRFVKKLRHLLCRARKRPGTPSTLTH</sequence>
<reference evidence="2" key="2">
    <citation type="journal article" date="2023" name="IMA Fungus">
        <title>Comparative genomic study of the Penicillium genus elucidates a diverse pangenome and 15 lateral gene transfer events.</title>
        <authorList>
            <person name="Petersen C."/>
            <person name="Sorensen T."/>
            <person name="Nielsen M.R."/>
            <person name="Sondergaard T.E."/>
            <person name="Sorensen J.L."/>
            <person name="Fitzpatrick D.A."/>
            <person name="Frisvad J.C."/>
            <person name="Nielsen K.L."/>
        </authorList>
    </citation>
    <scope>NUCLEOTIDE SEQUENCE</scope>
    <source>
        <strain evidence="2">IBT 16849</strain>
    </source>
</reference>
<feature type="region of interest" description="Disordered" evidence="1">
    <location>
        <begin position="339"/>
        <end position="376"/>
    </location>
</feature>
<evidence type="ECO:0000313" key="3">
    <source>
        <dbReference type="Proteomes" id="UP001150879"/>
    </source>
</evidence>
<feature type="compositionally biased region" description="Basic and acidic residues" evidence="1">
    <location>
        <begin position="144"/>
        <end position="161"/>
    </location>
</feature>
<protein>
    <submittedName>
        <fullName evidence="2">Uncharacterized protein</fullName>
    </submittedName>
</protein>
<feature type="compositionally biased region" description="Polar residues" evidence="1">
    <location>
        <begin position="231"/>
        <end position="262"/>
    </location>
</feature>
<dbReference type="AlphaFoldDB" id="A0A9W9M4Q5"/>
<keyword evidence="3" id="KW-1185">Reference proteome</keyword>
<evidence type="ECO:0000313" key="2">
    <source>
        <dbReference type="EMBL" id="KAJ5189145.1"/>
    </source>
</evidence>